<comment type="cofactor">
    <cofactor evidence="1 7">
        <name>heme</name>
        <dbReference type="ChEBI" id="CHEBI:30413"/>
    </cofactor>
</comment>
<evidence type="ECO:0000256" key="7">
    <source>
        <dbReference type="PIRSR" id="PIRSR602403-1"/>
    </source>
</evidence>
<keyword evidence="11" id="KW-1185">Reference proteome</keyword>
<feature type="binding site" description="axial binding residue" evidence="7">
    <location>
        <position position="452"/>
    </location>
    <ligand>
        <name>heme</name>
        <dbReference type="ChEBI" id="CHEBI:30413"/>
    </ligand>
    <ligandPart>
        <name>Fe</name>
        <dbReference type="ChEBI" id="CHEBI:18248"/>
    </ligandPart>
</feature>
<keyword evidence="7 8" id="KW-0349">Heme</keyword>
<organism evidence="10 11">
    <name type="scientific">Aspergillus steynii IBT 23096</name>
    <dbReference type="NCBI Taxonomy" id="1392250"/>
    <lineage>
        <taxon>Eukaryota</taxon>
        <taxon>Fungi</taxon>
        <taxon>Dikarya</taxon>
        <taxon>Ascomycota</taxon>
        <taxon>Pezizomycotina</taxon>
        <taxon>Eurotiomycetes</taxon>
        <taxon>Eurotiomycetidae</taxon>
        <taxon>Eurotiales</taxon>
        <taxon>Aspergillaceae</taxon>
        <taxon>Aspergillus</taxon>
        <taxon>Aspergillus subgen. Circumdati</taxon>
    </lineage>
</organism>
<accession>A0A2I2FWP9</accession>
<evidence type="ECO:0000313" key="10">
    <source>
        <dbReference type="EMBL" id="PLB45037.1"/>
    </source>
</evidence>
<dbReference type="Pfam" id="PF00067">
    <property type="entry name" value="p450"/>
    <property type="match status" value="1"/>
</dbReference>
<keyword evidence="9" id="KW-0472">Membrane</keyword>
<dbReference type="InterPro" id="IPR017972">
    <property type="entry name" value="Cyt_P450_CS"/>
</dbReference>
<sequence length="508" mass="58438">MSSLFPLDILPSSQIPLILLSFLLISLIYLFLIPTSSPKVSSAPLFNPDKTTTGNKKKRWLYDSVNLLQEGYRKFSGKPFRIWTTEGEQVVIPPDYVDELKMLPDHTFPSALRHFFLHKYLWPIEVSKLDYGHIVMKNDLNKSMSRIFPEMRDEIETVFPLEFPDSEDWRPIPVYPKILRLVSRVNGRIFVGDPLHRNEEWITISCNYTKNIFLSSAKLRFFHPWLRPLVQFFIPELRTVWTCNAKAQELLSPILQDRQQNENRSDYKKPNDSIEWLRDLVPEPDRNDPLFHAISQLGIGAVSVNTTTQLLTNSMFNLATYPEYVSVLQEELDTVLRESGGQFTLESMGKLKKLDSFVKETLRFNGHLTATFQRKALRPITLSDGTSISPGTFTLAPANAVNFDESIYADADTFDGLRFYKLRQASASDENKHQLTSITKTQLQFGGGRHACPGRWFASHQIKLVLAKVIDRFELKLDGGERPKGLLFQTNQLPDPKARILYRAKRRV</sequence>
<keyword evidence="4 8" id="KW-0560">Oxidoreductase</keyword>
<dbReference type="PROSITE" id="PS00086">
    <property type="entry name" value="CYTOCHROME_P450"/>
    <property type="match status" value="1"/>
</dbReference>
<feature type="transmembrane region" description="Helical" evidence="9">
    <location>
        <begin position="15"/>
        <end position="33"/>
    </location>
</feature>
<reference evidence="10 11" key="1">
    <citation type="submission" date="2016-12" db="EMBL/GenBank/DDBJ databases">
        <title>The genomes of Aspergillus section Nigri reveals drivers in fungal speciation.</title>
        <authorList>
            <consortium name="DOE Joint Genome Institute"/>
            <person name="Vesth T.C."/>
            <person name="Nybo J."/>
            <person name="Theobald S."/>
            <person name="Brandl J."/>
            <person name="Frisvad J.C."/>
            <person name="Nielsen K.F."/>
            <person name="Lyhne E.K."/>
            <person name="Kogle M.E."/>
            <person name="Kuo A."/>
            <person name="Riley R."/>
            <person name="Clum A."/>
            <person name="Nolan M."/>
            <person name="Lipzen A."/>
            <person name="Salamov A."/>
            <person name="Henrissat B."/>
            <person name="Wiebenga A."/>
            <person name="De Vries R.P."/>
            <person name="Grigoriev I.V."/>
            <person name="Mortensen U.H."/>
            <person name="Andersen M.R."/>
            <person name="Baker S.E."/>
        </authorList>
    </citation>
    <scope>NUCLEOTIDE SEQUENCE [LARGE SCALE GENOMIC DNA]</scope>
    <source>
        <strain evidence="10 11">IBT 23096</strain>
    </source>
</reference>
<dbReference type="EMBL" id="MSFO01000008">
    <property type="protein sequence ID" value="PLB45037.1"/>
    <property type="molecule type" value="Genomic_DNA"/>
</dbReference>
<evidence type="ECO:0000256" key="2">
    <source>
        <dbReference type="ARBA" id="ARBA00010617"/>
    </source>
</evidence>
<name>A0A2I2FWP9_9EURO</name>
<keyword evidence="6 8" id="KW-0503">Monooxygenase</keyword>
<dbReference type="InterPro" id="IPR036396">
    <property type="entry name" value="Cyt_P450_sf"/>
</dbReference>
<dbReference type="RefSeq" id="XP_024700339.1">
    <property type="nucleotide sequence ID" value="XM_024851090.1"/>
</dbReference>
<keyword evidence="3 7" id="KW-0479">Metal-binding</keyword>
<gene>
    <name evidence="10" type="ORF">P170DRAFT_450073</name>
</gene>
<protein>
    <submittedName>
        <fullName evidence="10">Cytochrome P450</fullName>
    </submittedName>
</protein>
<evidence type="ECO:0000313" key="11">
    <source>
        <dbReference type="Proteomes" id="UP000234275"/>
    </source>
</evidence>
<dbReference type="GO" id="GO:0019748">
    <property type="term" value="P:secondary metabolic process"/>
    <property type="evidence" value="ECO:0007669"/>
    <property type="project" value="UniProtKB-ARBA"/>
</dbReference>
<dbReference type="InterPro" id="IPR001128">
    <property type="entry name" value="Cyt_P450"/>
</dbReference>
<evidence type="ECO:0000256" key="3">
    <source>
        <dbReference type="ARBA" id="ARBA00022723"/>
    </source>
</evidence>
<evidence type="ECO:0000256" key="9">
    <source>
        <dbReference type="SAM" id="Phobius"/>
    </source>
</evidence>
<dbReference type="STRING" id="1392250.A0A2I2FWP9"/>
<dbReference type="CDD" id="cd11041">
    <property type="entry name" value="CYP503A1-like"/>
    <property type="match status" value="1"/>
</dbReference>
<evidence type="ECO:0000256" key="6">
    <source>
        <dbReference type="ARBA" id="ARBA00023033"/>
    </source>
</evidence>
<dbReference type="GeneID" id="36558789"/>
<dbReference type="AlphaFoldDB" id="A0A2I2FWP9"/>
<keyword evidence="9" id="KW-0812">Transmembrane</keyword>
<comment type="caution">
    <text evidence="10">The sequence shown here is derived from an EMBL/GenBank/DDBJ whole genome shotgun (WGS) entry which is preliminary data.</text>
</comment>
<dbReference type="OrthoDB" id="1844152at2759"/>
<dbReference type="GO" id="GO:0005506">
    <property type="term" value="F:iron ion binding"/>
    <property type="evidence" value="ECO:0007669"/>
    <property type="project" value="InterPro"/>
</dbReference>
<dbReference type="InterPro" id="IPR002403">
    <property type="entry name" value="Cyt_P450_E_grp-IV"/>
</dbReference>
<dbReference type="Gene3D" id="1.10.630.10">
    <property type="entry name" value="Cytochrome P450"/>
    <property type="match status" value="1"/>
</dbReference>
<comment type="similarity">
    <text evidence="2 8">Belongs to the cytochrome P450 family.</text>
</comment>
<dbReference type="GO" id="GO:0020037">
    <property type="term" value="F:heme binding"/>
    <property type="evidence" value="ECO:0007669"/>
    <property type="project" value="InterPro"/>
</dbReference>
<evidence type="ECO:0000256" key="5">
    <source>
        <dbReference type="ARBA" id="ARBA00023004"/>
    </source>
</evidence>
<dbReference type="GO" id="GO:0016705">
    <property type="term" value="F:oxidoreductase activity, acting on paired donors, with incorporation or reduction of molecular oxygen"/>
    <property type="evidence" value="ECO:0007669"/>
    <property type="project" value="InterPro"/>
</dbReference>
<dbReference type="PANTHER" id="PTHR46206">
    <property type="entry name" value="CYTOCHROME P450"/>
    <property type="match status" value="1"/>
</dbReference>
<dbReference type="VEuPathDB" id="FungiDB:P170DRAFT_450073"/>
<dbReference type="GO" id="GO:0004497">
    <property type="term" value="F:monooxygenase activity"/>
    <property type="evidence" value="ECO:0007669"/>
    <property type="project" value="UniProtKB-KW"/>
</dbReference>
<evidence type="ECO:0000256" key="4">
    <source>
        <dbReference type="ARBA" id="ARBA00023002"/>
    </source>
</evidence>
<proteinExistence type="inferred from homology"/>
<dbReference type="PRINTS" id="PR00465">
    <property type="entry name" value="EP450IV"/>
</dbReference>
<dbReference type="SUPFAM" id="SSF48264">
    <property type="entry name" value="Cytochrome P450"/>
    <property type="match status" value="1"/>
</dbReference>
<keyword evidence="5 7" id="KW-0408">Iron</keyword>
<keyword evidence="9" id="KW-1133">Transmembrane helix</keyword>
<dbReference type="Proteomes" id="UP000234275">
    <property type="component" value="Unassembled WGS sequence"/>
</dbReference>
<evidence type="ECO:0000256" key="1">
    <source>
        <dbReference type="ARBA" id="ARBA00001971"/>
    </source>
</evidence>
<evidence type="ECO:0000256" key="8">
    <source>
        <dbReference type="RuleBase" id="RU000461"/>
    </source>
</evidence>